<evidence type="ECO:0000256" key="3">
    <source>
        <dbReference type="ARBA" id="ARBA00022741"/>
    </source>
</evidence>
<evidence type="ECO:0000256" key="2">
    <source>
        <dbReference type="ARBA" id="ARBA00022692"/>
    </source>
</evidence>
<dbReference type="Pfam" id="PF00664">
    <property type="entry name" value="ABC_membrane"/>
    <property type="match status" value="1"/>
</dbReference>
<feature type="domain" description="ABC transmembrane type-1" evidence="9">
    <location>
        <begin position="122"/>
        <end position="359"/>
    </location>
</feature>
<dbReference type="InterPro" id="IPR003439">
    <property type="entry name" value="ABC_transporter-like_ATP-bd"/>
</dbReference>
<proteinExistence type="predicted"/>
<dbReference type="PROSITE" id="PS50893">
    <property type="entry name" value="ABC_TRANSPORTER_2"/>
    <property type="match status" value="1"/>
</dbReference>
<feature type="transmembrane region" description="Helical" evidence="7">
    <location>
        <begin position="114"/>
        <end position="134"/>
    </location>
</feature>
<name>A0ABN7AWI3_9HEMI</name>
<reference evidence="10 11" key="1">
    <citation type="submission" date="2023-09" db="EMBL/GenBank/DDBJ databases">
        <title>Nesidiocoris tenuis whole genome shotgun sequence.</title>
        <authorList>
            <person name="Shibata T."/>
            <person name="Shimoda M."/>
            <person name="Kobayashi T."/>
            <person name="Uehara T."/>
        </authorList>
    </citation>
    <scope>NUCLEOTIDE SEQUENCE [LARGE SCALE GENOMIC DNA]</scope>
    <source>
        <strain evidence="10 11">Japan</strain>
    </source>
</reference>
<feature type="transmembrane region" description="Helical" evidence="7">
    <location>
        <begin position="332"/>
        <end position="351"/>
    </location>
</feature>
<keyword evidence="2 7" id="KW-0812">Transmembrane</keyword>
<evidence type="ECO:0000256" key="7">
    <source>
        <dbReference type="SAM" id="Phobius"/>
    </source>
</evidence>
<gene>
    <name evidence="10" type="ORF">NTJ_09362</name>
</gene>
<evidence type="ECO:0000259" key="8">
    <source>
        <dbReference type="PROSITE" id="PS50893"/>
    </source>
</evidence>
<feature type="transmembrane region" description="Helical" evidence="7">
    <location>
        <begin position="692"/>
        <end position="716"/>
    </location>
</feature>
<feature type="transmembrane region" description="Helical" evidence="7">
    <location>
        <begin position="939"/>
        <end position="958"/>
    </location>
</feature>
<feature type="transmembrane region" description="Helical" evidence="7">
    <location>
        <begin position="912"/>
        <end position="933"/>
    </location>
</feature>
<feature type="transmembrane region" description="Helical" evidence="7">
    <location>
        <begin position="83"/>
        <end position="108"/>
    </location>
</feature>
<dbReference type="Gene3D" id="1.20.1560.10">
    <property type="entry name" value="ABC transporter type 1, transmembrane domain"/>
    <property type="match status" value="1"/>
</dbReference>
<dbReference type="PROSITE" id="PS50929">
    <property type="entry name" value="ABC_TM1F"/>
    <property type="match status" value="1"/>
</dbReference>
<feature type="transmembrane region" description="Helical" evidence="7">
    <location>
        <begin position="811"/>
        <end position="842"/>
    </location>
</feature>
<feature type="transmembrane region" description="Helical" evidence="7">
    <location>
        <begin position="297"/>
        <end position="320"/>
    </location>
</feature>
<dbReference type="InterPro" id="IPR036640">
    <property type="entry name" value="ABC1_TM_sf"/>
</dbReference>
<evidence type="ECO:0000259" key="9">
    <source>
        <dbReference type="PROSITE" id="PS50929"/>
    </source>
</evidence>
<keyword evidence="1" id="KW-0813">Transport</keyword>
<protein>
    <recommendedName>
        <fullName evidence="12">ABC transmembrane type-1 domain-containing protein</fullName>
    </recommendedName>
</protein>
<keyword evidence="4" id="KW-0067">ATP-binding</keyword>
<keyword evidence="3" id="KW-0547">Nucleotide-binding</keyword>
<feature type="domain" description="ABC transporter" evidence="8">
    <location>
        <begin position="393"/>
        <end position="617"/>
    </location>
</feature>
<evidence type="ECO:0000256" key="4">
    <source>
        <dbReference type="ARBA" id="ARBA00022840"/>
    </source>
</evidence>
<dbReference type="EMBL" id="AP028915">
    <property type="protein sequence ID" value="BES96551.1"/>
    <property type="molecule type" value="Genomic_DNA"/>
</dbReference>
<dbReference type="SUPFAM" id="SSF52540">
    <property type="entry name" value="P-loop containing nucleoside triphosphate hydrolases"/>
    <property type="match status" value="2"/>
</dbReference>
<evidence type="ECO:0000256" key="1">
    <source>
        <dbReference type="ARBA" id="ARBA00022448"/>
    </source>
</evidence>
<feature type="transmembrane region" description="Helical" evidence="7">
    <location>
        <begin position="218"/>
        <end position="238"/>
    </location>
</feature>
<dbReference type="InterPro" id="IPR011527">
    <property type="entry name" value="ABC1_TM_dom"/>
</dbReference>
<dbReference type="PANTHER" id="PTHR24223">
    <property type="entry name" value="ATP-BINDING CASSETTE SUB-FAMILY C"/>
    <property type="match status" value="1"/>
</dbReference>
<dbReference type="Gene3D" id="3.40.50.300">
    <property type="entry name" value="P-loop containing nucleotide triphosphate hydrolases"/>
    <property type="match status" value="2"/>
</dbReference>
<evidence type="ECO:0000256" key="5">
    <source>
        <dbReference type="ARBA" id="ARBA00022989"/>
    </source>
</evidence>
<organism evidence="10 11">
    <name type="scientific">Nesidiocoris tenuis</name>
    <dbReference type="NCBI Taxonomy" id="355587"/>
    <lineage>
        <taxon>Eukaryota</taxon>
        <taxon>Metazoa</taxon>
        <taxon>Ecdysozoa</taxon>
        <taxon>Arthropoda</taxon>
        <taxon>Hexapoda</taxon>
        <taxon>Insecta</taxon>
        <taxon>Pterygota</taxon>
        <taxon>Neoptera</taxon>
        <taxon>Paraneoptera</taxon>
        <taxon>Hemiptera</taxon>
        <taxon>Heteroptera</taxon>
        <taxon>Panheteroptera</taxon>
        <taxon>Cimicomorpha</taxon>
        <taxon>Miridae</taxon>
        <taxon>Dicyphina</taxon>
        <taxon>Nesidiocoris</taxon>
    </lineage>
</organism>
<sequence>MTIKFVEYVFTAASEFFELWLLPILTSHPELSIDKQFPLRGSLQSIYLRQYIEKCWTNELLASIDSNRKPQFLYATWRCYGPAYVIVSAALLVVECSCALQALVFYYYTFDPSPFNITMLWGISLVYVVTKHLWKATVSHMGIQLRVSLQTLLLKKALLIDTGNVNYEELNAKVMRVVRRLAKLDYLFLYTPYITVVFVYTILVAAILVEYYSYSTRTILMTISVLFVIIPCQILLAYKSETTGKQYIRKNVKQTQILDEYRRARNEIKAYDLSGKFMSAVKDERASNRKTLYDLRLYEGILSLVSVSYTKFVTIVYLVAHSFFNEELREENVTLLLAFLEIFMYPLTACLSSSITLSAEFVKTINLLQEVLMMLDRATPNLEKIRKDTDKVIEITDAQAISSPNVTLKCKSLCMKRGETAAFDDNIMPQTKKTLLRLVTGDIDLHEGEAHIYGKVSFCSNEPWLFPRASIKQNILCDHFYNSQRYQKVINVSNLCYDFQFLPKGEKTVVGCKGDVNITRELSIKISIARALYWDAELYVIDGIFDHLPAQTSNSILKKIMLMLTKDNKCVVLFSKRPWLSNQAQRSFCVVGDQIQERDARGEKIENLNEFGSNENEQPEEDVSSEFFSRNRYTDNFRDVRVAWKVTQNSPIPKKISLIDLKLGRKKKNTKRNILPPAWSVMSSPYRTRGTALRLAVMFSIVIGTFISVSLSAGWSYITLYQSILPPVIDSGMLELLMAFFIITSILVVIQQYWLSSKILDIIFNGVVDALFALKHWQNRERETILFILNNLHPQLEVCLTTTVLKSFKGWLFYLVAATVMIIYTPFALIQAIAMSMCLAYIGKYCLGYITKLLHLQDEIWGIVEGYFTFKDEQILSIRSLGSSAKYRALFHEHMDNYTSIQYMAKSAMEGLSFWMGLISVINIGIILAIGLITDYDVYNSIALYFSLALPNVFPLLIEHTMKLLYYLGHVKMSLNYMDKKQIECVKIDTSASTATGSNSGDNEHVESNFVVCKVNSKIIYLHFAAKCGQLIGVLGDGKWAVPSVLYGFCEILSGKLRIGHSNDSLKFGFISHDPHIFDGPLIGSLSWGKQVGEEEMWTAIDKVGLTHELATLPFGLKTSKSNWNETFTHNQRQLLYLAAAIVANTQTIVIHLAPTHCSLREEINVLDKVKKYLSNSTVFLLSNRLRTAMATDSIMVFKDGVLMGFNETSEMVADPASPLNLYINSIKQRSIRKELRDLASRDTPAKLSGNNSD</sequence>
<dbReference type="InterPro" id="IPR027417">
    <property type="entry name" value="P-loop_NTPase"/>
</dbReference>
<evidence type="ECO:0000256" key="6">
    <source>
        <dbReference type="ARBA" id="ARBA00023136"/>
    </source>
</evidence>
<dbReference type="InterPro" id="IPR050173">
    <property type="entry name" value="ABC_transporter_C-like"/>
</dbReference>
<accession>A0ABN7AWI3</accession>
<keyword evidence="5 7" id="KW-1133">Transmembrane helix</keyword>
<dbReference type="SUPFAM" id="SSF90123">
    <property type="entry name" value="ABC transporter transmembrane region"/>
    <property type="match status" value="2"/>
</dbReference>
<dbReference type="PANTHER" id="PTHR24223:SF448">
    <property type="entry name" value="FI20146P1-RELATED"/>
    <property type="match status" value="1"/>
</dbReference>
<evidence type="ECO:0000313" key="10">
    <source>
        <dbReference type="EMBL" id="BES96551.1"/>
    </source>
</evidence>
<keyword evidence="6 7" id="KW-0472">Membrane</keyword>
<evidence type="ECO:0000313" key="11">
    <source>
        <dbReference type="Proteomes" id="UP001307889"/>
    </source>
</evidence>
<feature type="transmembrane region" description="Helical" evidence="7">
    <location>
        <begin position="186"/>
        <end position="212"/>
    </location>
</feature>
<evidence type="ECO:0008006" key="12">
    <source>
        <dbReference type="Google" id="ProtNLM"/>
    </source>
</evidence>
<feature type="transmembrane region" description="Helical" evidence="7">
    <location>
        <begin position="736"/>
        <end position="755"/>
    </location>
</feature>
<dbReference type="Proteomes" id="UP001307889">
    <property type="component" value="Chromosome 7"/>
</dbReference>
<keyword evidence="11" id="KW-1185">Reference proteome</keyword>